<evidence type="ECO:0000259" key="13">
    <source>
        <dbReference type="PROSITE" id="PS50157"/>
    </source>
</evidence>
<reference evidence="14 15" key="2">
    <citation type="submission" date="2017-04" db="EMBL/GenBank/DDBJ databases">
        <title>CpG methylation of centromeres and impact of large insertions on vertebrate speciation.</title>
        <authorList>
            <person name="Ichikawa K."/>
            <person name="Yoshimura J."/>
            <person name="Morishita S."/>
        </authorList>
    </citation>
    <scope>NUCLEOTIDE SEQUENCE</scope>
    <source>
        <strain evidence="14 15">HSOK</strain>
    </source>
</reference>
<feature type="region of interest" description="Disordered" evidence="12">
    <location>
        <begin position="419"/>
        <end position="446"/>
    </location>
</feature>
<dbReference type="Ensembl" id="ENSORLT00015026123.1">
    <property type="protein sequence ID" value="ENSORLP00015017624.1"/>
    <property type="gene ID" value="ENSORLG00015018663.1"/>
</dbReference>
<feature type="domain" description="C2H2-type" evidence="13">
    <location>
        <begin position="372"/>
        <end position="399"/>
    </location>
</feature>
<keyword evidence="10" id="KW-0539">Nucleus</keyword>
<dbReference type="Proteomes" id="UP000265200">
    <property type="component" value="Chromosome 16"/>
</dbReference>
<evidence type="ECO:0000256" key="8">
    <source>
        <dbReference type="ARBA" id="ARBA00023125"/>
    </source>
</evidence>
<evidence type="ECO:0000256" key="11">
    <source>
        <dbReference type="PROSITE-ProRule" id="PRU00042"/>
    </source>
</evidence>
<keyword evidence="6" id="KW-0862">Zinc</keyword>
<protein>
    <recommendedName>
        <fullName evidence="13">C2H2-type domain-containing protein</fullName>
    </recommendedName>
</protein>
<name>A0A3P9ICK9_ORYLA</name>
<evidence type="ECO:0000256" key="7">
    <source>
        <dbReference type="ARBA" id="ARBA00023015"/>
    </source>
</evidence>
<keyword evidence="8" id="KW-0238">DNA-binding</keyword>
<feature type="compositionally biased region" description="Basic and acidic residues" evidence="12">
    <location>
        <begin position="226"/>
        <end position="238"/>
    </location>
</feature>
<keyword evidence="4" id="KW-0677">Repeat</keyword>
<evidence type="ECO:0000256" key="10">
    <source>
        <dbReference type="ARBA" id="ARBA00023242"/>
    </source>
</evidence>
<evidence type="ECO:0000256" key="1">
    <source>
        <dbReference type="ARBA" id="ARBA00004123"/>
    </source>
</evidence>
<dbReference type="Pfam" id="PF00096">
    <property type="entry name" value="zf-C2H2"/>
    <property type="match status" value="3"/>
</dbReference>
<feature type="region of interest" description="Disordered" evidence="12">
    <location>
        <begin position="539"/>
        <end position="561"/>
    </location>
</feature>
<dbReference type="PANTHER" id="PTHR24399">
    <property type="entry name" value="ZINC FINGER AND BTB DOMAIN-CONTAINING"/>
    <property type="match status" value="1"/>
</dbReference>
<evidence type="ECO:0000313" key="14">
    <source>
        <dbReference type="Ensembl" id="ENSORLP00015017624.1"/>
    </source>
</evidence>
<feature type="domain" description="C2H2-type" evidence="13">
    <location>
        <begin position="519"/>
        <end position="546"/>
    </location>
</feature>
<dbReference type="FunFam" id="3.30.160.60:FF:000006">
    <property type="entry name" value="Zinc finger protein 184 (Kruppel-like)"/>
    <property type="match status" value="1"/>
</dbReference>
<dbReference type="GO" id="GO:0005634">
    <property type="term" value="C:nucleus"/>
    <property type="evidence" value="ECO:0007669"/>
    <property type="project" value="UniProtKB-SubCell"/>
</dbReference>
<dbReference type="InterPro" id="IPR013087">
    <property type="entry name" value="Znf_C2H2_type"/>
</dbReference>
<dbReference type="GO" id="GO:0003677">
    <property type="term" value="F:DNA binding"/>
    <property type="evidence" value="ECO:0007669"/>
    <property type="project" value="UniProtKB-KW"/>
</dbReference>
<feature type="region of interest" description="Disordered" evidence="12">
    <location>
        <begin position="165"/>
        <end position="184"/>
    </location>
</feature>
<evidence type="ECO:0000256" key="2">
    <source>
        <dbReference type="ARBA" id="ARBA00006991"/>
    </source>
</evidence>
<feature type="compositionally biased region" description="Polar residues" evidence="12">
    <location>
        <begin position="434"/>
        <end position="443"/>
    </location>
</feature>
<organism evidence="14 15">
    <name type="scientific">Oryzias latipes</name>
    <name type="common">Japanese rice fish</name>
    <name type="synonym">Japanese killifish</name>
    <dbReference type="NCBI Taxonomy" id="8090"/>
    <lineage>
        <taxon>Eukaryota</taxon>
        <taxon>Metazoa</taxon>
        <taxon>Chordata</taxon>
        <taxon>Craniata</taxon>
        <taxon>Vertebrata</taxon>
        <taxon>Euteleostomi</taxon>
        <taxon>Actinopterygii</taxon>
        <taxon>Neopterygii</taxon>
        <taxon>Teleostei</taxon>
        <taxon>Neoteleostei</taxon>
        <taxon>Acanthomorphata</taxon>
        <taxon>Ovalentaria</taxon>
        <taxon>Atherinomorphae</taxon>
        <taxon>Beloniformes</taxon>
        <taxon>Adrianichthyidae</taxon>
        <taxon>Oryziinae</taxon>
        <taxon>Oryzias</taxon>
    </lineage>
</organism>
<sequence length="561" mass="62238">MSGNRILKQKPHDILKFSVSECCFSDSRNMNFQTDNHCTGLSGAEKSFPSNIIPAESLIACEQTDRHLDKMVKSDAGYYHFNPTSSMLLPAERENEHIDEFHVQNDEEAKGDLKEHAYPNLSMADNFPGDGIGHCPASIESKEIPSASVGVLDHGLDHIDPTILNEVSDGSGRPCKQNSTSGQEEIVIKGREDEGQALKSQKNESSLCKTEISEEKKLPTNSSDCSVEKMDSGDDTKETKKDASQFLISLPVNQLSCKDTLQLIDFPLDYNNSNFESSLQLSDPQSNESAPKSNQSFPDNDRGISTLKKGPIEQQPGSQVSTTGESDEDDPNCSDSNSDAAPYFPCHVCGKTFPTSESLEDHQLCHLGEKPHECSECGKCFFQASQLQQHQRMHKSEFQCQICGRGFVSLFALRNHNSRAEHRKSHSRSGDCPSPSTSVGESSQSEKRHYPCKDCNKHFLHASHLKKHRNTHHPSWPQREYACSQCNKSYSSSEHFTAHLKNHVEAADEKTSGTPSNTFMCPVCYQCFTGASELISHFSKHPDGEKTKQIPSMKGQRENGS</sequence>
<comment type="subcellular location">
    <subcellularLocation>
        <location evidence="1">Nucleus</location>
    </subcellularLocation>
</comment>
<feature type="compositionally biased region" description="Polar residues" evidence="12">
    <location>
        <begin position="198"/>
        <end position="208"/>
    </location>
</feature>
<proteinExistence type="inferred from homology"/>
<dbReference type="Gene3D" id="3.30.160.60">
    <property type="entry name" value="Classic Zinc Finger"/>
    <property type="match status" value="4"/>
</dbReference>
<evidence type="ECO:0000256" key="6">
    <source>
        <dbReference type="ARBA" id="ARBA00022833"/>
    </source>
</evidence>
<feature type="compositionally biased region" description="Polar residues" evidence="12">
    <location>
        <begin position="315"/>
        <end position="324"/>
    </location>
</feature>
<feature type="domain" description="C2H2-type" evidence="13">
    <location>
        <begin position="398"/>
        <end position="427"/>
    </location>
</feature>
<dbReference type="GO" id="GO:0008270">
    <property type="term" value="F:zinc ion binding"/>
    <property type="evidence" value="ECO:0007669"/>
    <property type="project" value="UniProtKB-KW"/>
</dbReference>
<evidence type="ECO:0000313" key="15">
    <source>
        <dbReference type="Proteomes" id="UP000265200"/>
    </source>
</evidence>
<keyword evidence="9" id="KW-0804">Transcription</keyword>
<evidence type="ECO:0000256" key="9">
    <source>
        <dbReference type="ARBA" id="ARBA00023163"/>
    </source>
</evidence>
<dbReference type="AlphaFoldDB" id="A0A3P9ICK9"/>
<reference key="1">
    <citation type="journal article" date="2007" name="Nature">
        <title>The medaka draft genome and insights into vertebrate genome evolution.</title>
        <authorList>
            <person name="Kasahara M."/>
            <person name="Naruse K."/>
            <person name="Sasaki S."/>
            <person name="Nakatani Y."/>
            <person name="Qu W."/>
            <person name="Ahsan B."/>
            <person name="Yamada T."/>
            <person name="Nagayasu Y."/>
            <person name="Doi K."/>
            <person name="Kasai Y."/>
            <person name="Jindo T."/>
            <person name="Kobayashi D."/>
            <person name="Shimada A."/>
            <person name="Toyoda A."/>
            <person name="Kuroki Y."/>
            <person name="Fujiyama A."/>
            <person name="Sasaki T."/>
            <person name="Shimizu A."/>
            <person name="Asakawa S."/>
            <person name="Shimizu N."/>
            <person name="Hashimoto S."/>
            <person name="Yang J."/>
            <person name="Lee Y."/>
            <person name="Matsushima K."/>
            <person name="Sugano S."/>
            <person name="Sakaizumi M."/>
            <person name="Narita T."/>
            <person name="Ohishi K."/>
            <person name="Haga S."/>
            <person name="Ohta F."/>
            <person name="Nomoto H."/>
            <person name="Nogata K."/>
            <person name="Morishita T."/>
            <person name="Endo T."/>
            <person name="Shin-I T."/>
            <person name="Takeda H."/>
            <person name="Morishita S."/>
            <person name="Kohara Y."/>
        </authorList>
    </citation>
    <scope>NUCLEOTIDE SEQUENCE [LARGE SCALE GENOMIC DNA]</scope>
    <source>
        <strain>Hd-rR</strain>
    </source>
</reference>
<dbReference type="PROSITE" id="PS50157">
    <property type="entry name" value="ZINC_FINGER_C2H2_2"/>
    <property type="match status" value="6"/>
</dbReference>
<comment type="similarity">
    <text evidence="2">Belongs to the krueppel C2H2-type zinc-finger protein family.</text>
</comment>
<dbReference type="PANTHER" id="PTHR24399:SF23">
    <property type="entry name" value="C2H2-TYPE DOMAIN-CONTAINING PROTEIN"/>
    <property type="match status" value="1"/>
</dbReference>
<reference evidence="14" key="4">
    <citation type="submission" date="2025-09" db="UniProtKB">
        <authorList>
            <consortium name="Ensembl"/>
        </authorList>
    </citation>
    <scope>IDENTIFICATION</scope>
    <source>
        <strain evidence="14">HSOK</strain>
    </source>
</reference>
<evidence type="ECO:0000256" key="3">
    <source>
        <dbReference type="ARBA" id="ARBA00022723"/>
    </source>
</evidence>
<evidence type="ECO:0000256" key="5">
    <source>
        <dbReference type="ARBA" id="ARBA00022771"/>
    </source>
</evidence>
<dbReference type="PROSITE" id="PS00028">
    <property type="entry name" value="ZINC_FINGER_C2H2_1"/>
    <property type="match status" value="6"/>
</dbReference>
<feature type="domain" description="C2H2-type" evidence="13">
    <location>
        <begin position="450"/>
        <end position="477"/>
    </location>
</feature>
<evidence type="ECO:0000256" key="4">
    <source>
        <dbReference type="ARBA" id="ARBA00022737"/>
    </source>
</evidence>
<dbReference type="SUPFAM" id="SSF57667">
    <property type="entry name" value="beta-beta-alpha zinc fingers"/>
    <property type="match status" value="2"/>
</dbReference>
<keyword evidence="7" id="KW-0805">Transcription regulation</keyword>
<feature type="compositionally biased region" description="Polar residues" evidence="12">
    <location>
        <begin position="277"/>
        <end position="298"/>
    </location>
</feature>
<evidence type="ECO:0000256" key="12">
    <source>
        <dbReference type="SAM" id="MobiDB-lite"/>
    </source>
</evidence>
<keyword evidence="5 11" id="KW-0863">Zinc-finger</keyword>
<feature type="domain" description="C2H2-type" evidence="13">
    <location>
        <begin position="344"/>
        <end position="371"/>
    </location>
</feature>
<feature type="region of interest" description="Disordered" evidence="12">
    <location>
        <begin position="277"/>
        <end position="336"/>
    </location>
</feature>
<feature type="domain" description="C2H2-type" evidence="13">
    <location>
        <begin position="481"/>
        <end position="508"/>
    </location>
</feature>
<feature type="region of interest" description="Disordered" evidence="12">
    <location>
        <begin position="192"/>
        <end position="238"/>
    </location>
</feature>
<dbReference type="InterPro" id="IPR036236">
    <property type="entry name" value="Znf_C2H2_sf"/>
</dbReference>
<keyword evidence="3" id="KW-0479">Metal-binding</keyword>
<dbReference type="SMART" id="SM00355">
    <property type="entry name" value="ZnF_C2H2"/>
    <property type="match status" value="6"/>
</dbReference>
<accession>A0A3P9ICK9</accession>
<reference evidence="14" key="3">
    <citation type="submission" date="2025-08" db="UniProtKB">
        <authorList>
            <consortium name="Ensembl"/>
        </authorList>
    </citation>
    <scope>IDENTIFICATION</scope>
    <source>
        <strain evidence="14">HSOK</strain>
    </source>
</reference>